<proteinExistence type="inferred from homology"/>
<dbReference type="GO" id="GO:0002939">
    <property type="term" value="P:tRNA N1-guanine methylation"/>
    <property type="evidence" value="ECO:0007669"/>
    <property type="project" value="TreeGrafter"/>
</dbReference>
<dbReference type="PANTHER" id="PTHR46417">
    <property type="entry name" value="TRNA (GUANINE-N(1)-)-METHYLTRANSFERASE"/>
    <property type="match status" value="1"/>
</dbReference>
<accession>A0A2M6R972</accession>
<feature type="domain" description="tRNA methyltransferase TRMD/TRM10-type" evidence="18">
    <location>
        <begin position="3"/>
        <end position="239"/>
    </location>
</feature>
<keyword evidence="10 15" id="KW-0949">S-adenosyl-L-methionine</keyword>
<dbReference type="Gene3D" id="3.40.1280.10">
    <property type="match status" value="1"/>
</dbReference>
<evidence type="ECO:0000256" key="13">
    <source>
        <dbReference type="ARBA" id="ARBA00033392"/>
    </source>
</evidence>
<evidence type="ECO:0000313" key="20">
    <source>
        <dbReference type="Proteomes" id="UP000231162"/>
    </source>
</evidence>
<evidence type="ECO:0000256" key="2">
    <source>
        <dbReference type="ARBA" id="ARBA00004496"/>
    </source>
</evidence>
<dbReference type="InterPro" id="IPR029026">
    <property type="entry name" value="tRNA_m1G_MTases_N"/>
</dbReference>
<dbReference type="EMBL" id="PEZX01000019">
    <property type="protein sequence ID" value="PIS07073.1"/>
    <property type="molecule type" value="Genomic_DNA"/>
</dbReference>
<reference evidence="20" key="1">
    <citation type="submission" date="2017-09" db="EMBL/GenBank/DDBJ databases">
        <title>Depth-based differentiation of microbial function through sediment-hosted aquifers and enrichment of novel symbionts in the deep terrestrial subsurface.</title>
        <authorList>
            <person name="Probst A.J."/>
            <person name="Ladd B."/>
            <person name="Jarett J.K."/>
            <person name="Geller-Mcgrath D.E."/>
            <person name="Sieber C.M.K."/>
            <person name="Emerson J.B."/>
            <person name="Anantharaman K."/>
            <person name="Thomas B.C."/>
            <person name="Malmstrom R."/>
            <person name="Stieglmeier M."/>
            <person name="Klingl A."/>
            <person name="Woyke T."/>
            <person name="Ryan C.M."/>
            <person name="Banfield J.F."/>
        </authorList>
    </citation>
    <scope>NUCLEOTIDE SEQUENCE [LARGE SCALE GENOMIC DNA]</scope>
</reference>
<dbReference type="GO" id="GO:0052906">
    <property type="term" value="F:tRNA (guanine(37)-N1)-methyltransferase activity"/>
    <property type="evidence" value="ECO:0007669"/>
    <property type="project" value="UniProtKB-UniRule"/>
</dbReference>
<dbReference type="GO" id="GO:0005829">
    <property type="term" value="C:cytosol"/>
    <property type="evidence" value="ECO:0007669"/>
    <property type="project" value="TreeGrafter"/>
</dbReference>
<organism evidence="19 20">
    <name type="scientific">Candidatus Berkelbacteria bacterium CG10_big_fil_rev_8_21_14_0_10_43_14</name>
    <dbReference type="NCBI Taxonomy" id="1974515"/>
    <lineage>
        <taxon>Bacteria</taxon>
        <taxon>Candidatus Berkelbacteria</taxon>
    </lineage>
</organism>
<dbReference type="PANTHER" id="PTHR46417:SF1">
    <property type="entry name" value="TRNA (GUANINE-N(1)-)-METHYLTRANSFERASE"/>
    <property type="match status" value="1"/>
</dbReference>
<evidence type="ECO:0000256" key="16">
    <source>
        <dbReference type="PIRSR" id="PIRSR000386-1"/>
    </source>
</evidence>
<dbReference type="InterPro" id="IPR002649">
    <property type="entry name" value="tRNA_m1G_MeTrfase_TrmD"/>
</dbReference>
<dbReference type="HAMAP" id="MF_00605">
    <property type="entry name" value="TrmD"/>
    <property type="match status" value="1"/>
</dbReference>
<comment type="caution">
    <text evidence="19">The sequence shown here is derived from an EMBL/GenBank/DDBJ whole genome shotgun (WGS) entry which is preliminary data.</text>
</comment>
<evidence type="ECO:0000256" key="17">
    <source>
        <dbReference type="RuleBase" id="RU003464"/>
    </source>
</evidence>
<dbReference type="Proteomes" id="UP000231162">
    <property type="component" value="Unassembled WGS sequence"/>
</dbReference>
<keyword evidence="9 15" id="KW-0808">Transferase</keyword>
<name>A0A2M6R972_9BACT</name>
<dbReference type="Pfam" id="PF01746">
    <property type="entry name" value="tRNA_m1G_MT"/>
    <property type="match status" value="1"/>
</dbReference>
<evidence type="ECO:0000256" key="14">
    <source>
        <dbReference type="ARBA" id="ARBA00047783"/>
    </source>
</evidence>
<evidence type="ECO:0000256" key="10">
    <source>
        <dbReference type="ARBA" id="ARBA00022691"/>
    </source>
</evidence>
<comment type="subcellular location">
    <subcellularLocation>
        <location evidence="2 15 17">Cytoplasm</location>
    </subcellularLocation>
</comment>
<comment type="subunit">
    <text evidence="4 15 17">Homodimer.</text>
</comment>
<comment type="function">
    <text evidence="1 15 17">Specifically methylates guanosine-37 in various tRNAs.</text>
</comment>
<dbReference type="NCBIfam" id="NF000648">
    <property type="entry name" value="PRK00026.1"/>
    <property type="match status" value="1"/>
</dbReference>
<evidence type="ECO:0000256" key="8">
    <source>
        <dbReference type="ARBA" id="ARBA00022603"/>
    </source>
</evidence>
<evidence type="ECO:0000256" key="3">
    <source>
        <dbReference type="ARBA" id="ARBA00007630"/>
    </source>
</evidence>
<feature type="binding site" evidence="15 16">
    <location>
        <position position="118"/>
    </location>
    <ligand>
        <name>S-adenosyl-L-methionine</name>
        <dbReference type="ChEBI" id="CHEBI:59789"/>
    </ligand>
</feature>
<dbReference type="SUPFAM" id="SSF75217">
    <property type="entry name" value="alpha/beta knot"/>
    <property type="match status" value="1"/>
</dbReference>
<evidence type="ECO:0000256" key="6">
    <source>
        <dbReference type="ARBA" id="ARBA00014679"/>
    </source>
</evidence>
<comment type="similarity">
    <text evidence="3 15 17">Belongs to the RNA methyltransferase TrmD family.</text>
</comment>
<keyword evidence="7 15" id="KW-0963">Cytoplasm</keyword>
<gene>
    <name evidence="15" type="primary">trmD</name>
    <name evidence="19" type="ORF">COT79_01275</name>
</gene>
<keyword evidence="11 15" id="KW-0819">tRNA processing</keyword>
<comment type="catalytic activity">
    <reaction evidence="14 15 17">
        <text>guanosine(37) in tRNA + S-adenosyl-L-methionine = N(1)-methylguanosine(37) in tRNA + S-adenosyl-L-homocysteine + H(+)</text>
        <dbReference type="Rhea" id="RHEA:36899"/>
        <dbReference type="Rhea" id="RHEA-COMP:10145"/>
        <dbReference type="Rhea" id="RHEA-COMP:10147"/>
        <dbReference type="ChEBI" id="CHEBI:15378"/>
        <dbReference type="ChEBI" id="CHEBI:57856"/>
        <dbReference type="ChEBI" id="CHEBI:59789"/>
        <dbReference type="ChEBI" id="CHEBI:73542"/>
        <dbReference type="ChEBI" id="CHEBI:74269"/>
        <dbReference type="EC" id="2.1.1.228"/>
    </reaction>
</comment>
<dbReference type="PIRSF" id="PIRSF000386">
    <property type="entry name" value="tRNA_mtase"/>
    <property type="match status" value="1"/>
</dbReference>
<dbReference type="NCBIfam" id="TIGR00088">
    <property type="entry name" value="trmD"/>
    <property type="match status" value="1"/>
</dbReference>
<evidence type="ECO:0000259" key="18">
    <source>
        <dbReference type="Pfam" id="PF01746"/>
    </source>
</evidence>
<evidence type="ECO:0000256" key="11">
    <source>
        <dbReference type="ARBA" id="ARBA00022694"/>
    </source>
</evidence>
<dbReference type="EC" id="2.1.1.228" evidence="5 15"/>
<protein>
    <recommendedName>
        <fullName evidence="6 15">tRNA (guanine-N(1)-)-methyltransferase</fullName>
        <ecNumber evidence="5 15">2.1.1.228</ecNumber>
    </recommendedName>
    <alternativeName>
        <fullName evidence="12 15">M1G-methyltransferase</fullName>
    </alternativeName>
    <alternativeName>
        <fullName evidence="13 15">tRNA [GM37] methyltransferase</fullName>
    </alternativeName>
</protein>
<dbReference type="CDD" id="cd18080">
    <property type="entry name" value="TrmD-like"/>
    <property type="match status" value="1"/>
</dbReference>
<dbReference type="AlphaFoldDB" id="A0A2M6R972"/>
<evidence type="ECO:0000256" key="1">
    <source>
        <dbReference type="ARBA" id="ARBA00002634"/>
    </source>
</evidence>
<dbReference type="Gene3D" id="1.10.1270.20">
    <property type="entry name" value="tRNA(m1g37)methyltransferase, domain 2"/>
    <property type="match status" value="1"/>
</dbReference>
<feature type="binding site" evidence="15 16">
    <location>
        <begin position="137"/>
        <end position="142"/>
    </location>
    <ligand>
        <name>S-adenosyl-L-methionine</name>
        <dbReference type="ChEBI" id="CHEBI:59789"/>
    </ligand>
</feature>
<evidence type="ECO:0000256" key="12">
    <source>
        <dbReference type="ARBA" id="ARBA00029736"/>
    </source>
</evidence>
<evidence type="ECO:0000256" key="15">
    <source>
        <dbReference type="HAMAP-Rule" id="MF_00605"/>
    </source>
</evidence>
<dbReference type="InterPro" id="IPR016009">
    <property type="entry name" value="tRNA_MeTrfase_TRMD/TRM10"/>
</dbReference>
<dbReference type="InterPro" id="IPR029028">
    <property type="entry name" value="Alpha/beta_knot_MTases"/>
</dbReference>
<keyword evidence="8 15" id="KW-0489">Methyltransferase</keyword>
<evidence type="ECO:0000256" key="4">
    <source>
        <dbReference type="ARBA" id="ARBA00011738"/>
    </source>
</evidence>
<evidence type="ECO:0000313" key="19">
    <source>
        <dbReference type="EMBL" id="PIS07073.1"/>
    </source>
</evidence>
<evidence type="ECO:0000256" key="5">
    <source>
        <dbReference type="ARBA" id="ARBA00012807"/>
    </source>
</evidence>
<evidence type="ECO:0000256" key="7">
    <source>
        <dbReference type="ARBA" id="ARBA00022490"/>
    </source>
</evidence>
<evidence type="ECO:0000256" key="9">
    <source>
        <dbReference type="ARBA" id="ARBA00022679"/>
    </source>
</evidence>
<dbReference type="InterPro" id="IPR023148">
    <property type="entry name" value="tRNA_m1G_MeTrfase_C_sf"/>
</dbReference>
<sequence length="241" mass="27147">MMLRIDILTLFPQMFDSFISTSLIARGIEKKIFTINTFDIRSVATDTHKTVDGRPYGGGAGMVLRVDIVDAALKAVLKKCSIKRSKTKIILLTPQGVVFNHTMSHNLSTIHRHIYICGHYEGFDERVRDLVDAEISLGDFVVTGGEFPAMVMIDAIARNLPGFLGKESSLHEESFSMNFRPPTSDVRPLLLEYPHYTRPEIYNGKKVPAVLLTGDHQKIATWRMQQSLSRTKKRRPDLSAD</sequence>